<gene>
    <name evidence="1" type="ordered locus">RC1_2602</name>
</gene>
<evidence type="ECO:0000313" key="2">
    <source>
        <dbReference type="Proteomes" id="UP000001591"/>
    </source>
</evidence>
<dbReference type="RefSeq" id="WP_012567764.1">
    <property type="nucleotide sequence ID" value="NC_011420.2"/>
</dbReference>
<dbReference type="KEGG" id="rce:RC1_2602"/>
<name>B6IUA5_RHOCS</name>
<dbReference type="STRING" id="414684.RC1_2602"/>
<reference evidence="1 2" key="1">
    <citation type="journal article" date="2010" name="BMC Genomics">
        <title>Metabolic flexibility revealed in the genome of the cyst-forming alpha-1 proteobacterium Rhodospirillum centenum.</title>
        <authorList>
            <person name="Lu Y.K."/>
            <person name="Marden J."/>
            <person name="Han M."/>
            <person name="Swingley W.D."/>
            <person name="Mastrian S.D."/>
            <person name="Chowdhury S.R."/>
            <person name="Hao J."/>
            <person name="Helmy T."/>
            <person name="Kim S."/>
            <person name="Kurdoglu A.A."/>
            <person name="Matthies H.J."/>
            <person name="Rollo D."/>
            <person name="Stothard P."/>
            <person name="Blankenship R.E."/>
            <person name="Bauer C.E."/>
            <person name="Touchman J.W."/>
        </authorList>
    </citation>
    <scope>NUCLEOTIDE SEQUENCE [LARGE SCALE GENOMIC DNA]</scope>
    <source>
        <strain evidence="2">ATCC 51521 / SW</strain>
    </source>
</reference>
<accession>B6IUA5</accession>
<proteinExistence type="predicted"/>
<evidence type="ECO:0000313" key="1">
    <source>
        <dbReference type="EMBL" id="ACI99982.1"/>
    </source>
</evidence>
<dbReference type="Proteomes" id="UP000001591">
    <property type="component" value="Chromosome"/>
</dbReference>
<organism evidence="1 2">
    <name type="scientific">Rhodospirillum centenum (strain ATCC 51521 / SW)</name>
    <dbReference type="NCBI Taxonomy" id="414684"/>
    <lineage>
        <taxon>Bacteria</taxon>
        <taxon>Pseudomonadati</taxon>
        <taxon>Pseudomonadota</taxon>
        <taxon>Alphaproteobacteria</taxon>
        <taxon>Rhodospirillales</taxon>
        <taxon>Rhodospirillaceae</taxon>
        <taxon>Rhodospirillum</taxon>
    </lineage>
</organism>
<protein>
    <submittedName>
        <fullName evidence="1">Uncharacterized protein</fullName>
    </submittedName>
</protein>
<dbReference type="HOGENOM" id="CLU_2002096_0_0_5"/>
<dbReference type="OrthoDB" id="7362737at2"/>
<dbReference type="EMBL" id="CP000613">
    <property type="protein sequence ID" value="ACI99982.1"/>
    <property type="molecule type" value="Genomic_DNA"/>
</dbReference>
<sequence>MNQERVNDRAKLMMHRVFARRLRDDPRLVERARAVLDRLILDGRGMDCYREWQAVLGQAPERVAELLVRRSERMDRLRLSSPFPLVTEIAITDPDIRRRIWRLAKRGLALRSESGDRPPVPHAP</sequence>
<keyword evidence="2" id="KW-1185">Reference proteome</keyword>
<dbReference type="AlphaFoldDB" id="B6IUA5"/>